<feature type="domain" description="Amidase" evidence="3">
    <location>
        <begin position="37"/>
        <end position="466"/>
    </location>
</feature>
<feature type="region of interest" description="Disordered" evidence="2">
    <location>
        <begin position="142"/>
        <end position="164"/>
    </location>
</feature>
<dbReference type="Gene3D" id="3.90.1300.10">
    <property type="entry name" value="Amidase signature (AS) domain"/>
    <property type="match status" value="1"/>
</dbReference>
<evidence type="ECO:0000313" key="5">
    <source>
        <dbReference type="Proteomes" id="UP001144396"/>
    </source>
</evidence>
<comment type="similarity">
    <text evidence="1">Belongs to the amidase family.</text>
</comment>
<dbReference type="InterPro" id="IPR020556">
    <property type="entry name" value="Amidase_CS"/>
</dbReference>
<dbReference type="EMBL" id="BSDP01000001">
    <property type="protein sequence ID" value="GLI26014.1"/>
    <property type="molecule type" value="Genomic_DNA"/>
</dbReference>
<dbReference type="InterPro" id="IPR036928">
    <property type="entry name" value="AS_sf"/>
</dbReference>
<dbReference type="PROSITE" id="PS00571">
    <property type="entry name" value="AMIDASES"/>
    <property type="match status" value="1"/>
</dbReference>
<dbReference type="PANTHER" id="PTHR11895:SF7">
    <property type="entry name" value="GLUTAMYL-TRNA(GLN) AMIDOTRANSFERASE SUBUNIT A, MITOCHONDRIAL"/>
    <property type="match status" value="1"/>
</dbReference>
<organism evidence="4 5">
    <name type="scientific">Agromyces rhizosphaerae</name>
    <dbReference type="NCBI Taxonomy" id="88374"/>
    <lineage>
        <taxon>Bacteria</taxon>
        <taxon>Bacillati</taxon>
        <taxon>Actinomycetota</taxon>
        <taxon>Actinomycetes</taxon>
        <taxon>Micrococcales</taxon>
        <taxon>Microbacteriaceae</taxon>
        <taxon>Agromyces</taxon>
    </lineage>
</organism>
<dbReference type="PANTHER" id="PTHR11895">
    <property type="entry name" value="TRANSAMIDASE"/>
    <property type="match status" value="1"/>
</dbReference>
<reference evidence="4" key="1">
    <citation type="submission" date="2022-12" db="EMBL/GenBank/DDBJ databases">
        <title>Reference genome sequencing for broad-spectrum identification of bacterial and archaeal isolates by mass spectrometry.</title>
        <authorList>
            <person name="Sekiguchi Y."/>
            <person name="Tourlousse D.M."/>
        </authorList>
    </citation>
    <scope>NUCLEOTIDE SEQUENCE</scope>
    <source>
        <strain evidence="4">14</strain>
    </source>
</reference>
<protein>
    <submittedName>
        <fullName evidence="4">Amidase</fullName>
    </submittedName>
</protein>
<accession>A0A9W6CSH4</accession>
<keyword evidence="5" id="KW-1185">Reference proteome</keyword>
<comment type="caution">
    <text evidence="4">The sequence shown here is derived from an EMBL/GenBank/DDBJ whole genome shotgun (WGS) entry which is preliminary data.</text>
</comment>
<evidence type="ECO:0000256" key="1">
    <source>
        <dbReference type="ARBA" id="ARBA00009199"/>
    </source>
</evidence>
<dbReference type="Proteomes" id="UP001144396">
    <property type="component" value="Unassembled WGS sequence"/>
</dbReference>
<dbReference type="Pfam" id="PF01425">
    <property type="entry name" value="Amidase"/>
    <property type="match status" value="1"/>
</dbReference>
<sequence length="485" mass="49841">MNLVSTPRTLEPVTALHELSAVAQRDLLQRGDVSPTELVAHYLERIDRPADRYGAFTTVQADAALARAALVEASANPAAPLWGMPLADKDLVRRAGVPTGFGSRAFAGFVPDESDPLADDLDAAGAVSVGKTATPEFGLTSSAQSLASPPVRHPLDPSLDPGGSSGGAAVAVAAGLLPFAPGSDGGGSIRIPAAACGLVGIKPSRGRVPEGSGLAMLGGLPVAGAIGRDVADAALLLDGMIAPRGLPARHPLALRAPGDDGPFLAAAMRASGRFQVGVLRDTPWDEGFDVRVSPEAEAALAAAIDALDAMGQGIEELAPAPEPGYPDAFRTLWQVGAASVPLEPAQEGALEPLTRWLRGVGRTRTGPELAAALFELTAFERRTIARFAPFDAVLSPAVALTPRPIGWYDADDGEENFAQQVRYTPFTSFVNVAGLPAVTVPTSRTGAGLPMGVQLIGRPGGEAAILSLATMLQRRLRVAPPAPPA</sequence>
<evidence type="ECO:0000313" key="4">
    <source>
        <dbReference type="EMBL" id="GLI26014.1"/>
    </source>
</evidence>
<name>A0A9W6CSH4_9MICO</name>
<dbReference type="AlphaFoldDB" id="A0A9W6CSH4"/>
<evidence type="ECO:0000256" key="2">
    <source>
        <dbReference type="SAM" id="MobiDB-lite"/>
    </source>
</evidence>
<proteinExistence type="inferred from homology"/>
<dbReference type="InterPro" id="IPR023631">
    <property type="entry name" value="Amidase_dom"/>
</dbReference>
<gene>
    <name evidence="4" type="ORF">ARHIZOSPH14_02560</name>
</gene>
<dbReference type="SUPFAM" id="SSF75304">
    <property type="entry name" value="Amidase signature (AS) enzymes"/>
    <property type="match status" value="1"/>
</dbReference>
<dbReference type="InterPro" id="IPR000120">
    <property type="entry name" value="Amidase"/>
</dbReference>
<evidence type="ECO:0000259" key="3">
    <source>
        <dbReference type="Pfam" id="PF01425"/>
    </source>
</evidence>
<dbReference type="GO" id="GO:0003824">
    <property type="term" value="F:catalytic activity"/>
    <property type="evidence" value="ECO:0007669"/>
    <property type="project" value="InterPro"/>
</dbReference>